<gene>
    <name evidence="12" type="ORF">A8L45_10490</name>
</gene>
<dbReference type="GO" id="GO:0005886">
    <property type="term" value="C:plasma membrane"/>
    <property type="evidence" value="ECO:0007669"/>
    <property type="project" value="UniProtKB-SubCell"/>
</dbReference>
<evidence type="ECO:0000256" key="5">
    <source>
        <dbReference type="ARBA" id="ARBA00022519"/>
    </source>
</evidence>
<evidence type="ECO:0000256" key="11">
    <source>
        <dbReference type="SAM" id="Phobius"/>
    </source>
</evidence>
<evidence type="ECO:0000256" key="1">
    <source>
        <dbReference type="ARBA" id="ARBA00004377"/>
    </source>
</evidence>
<feature type="transmembrane region" description="Helical" evidence="11">
    <location>
        <begin position="18"/>
        <end position="39"/>
    </location>
</feature>
<dbReference type="Gene3D" id="3.30.1360.100">
    <property type="entry name" value="General secretion pathway protein M, EpsM"/>
    <property type="match status" value="1"/>
</dbReference>
<comment type="caution">
    <text evidence="12">The sequence shown here is derived from an EMBL/GenBank/DDBJ whole genome shotgun (WGS) entry which is preliminary data.</text>
</comment>
<dbReference type="RefSeq" id="WP_068901980.1">
    <property type="nucleotide sequence ID" value="NZ_JBHUIF010000022.1"/>
</dbReference>
<reference evidence="12 13" key="1">
    <citation type="submission" date="2016-05" db="EMBL/GenBank/DDBJ databases">
        <title>Genomic Taxonomy of the Vibrionaceae.</title>
        <authorList>
            <person name="Gomez-Gil B."/>
            <person name="Enciso-Ibarra J."/>
        </authorList>
    </citation>
    <scope>NUCLEOTIDE SEQUENCE [LARGE SCALE GENOMIC DNA]</scope>
    <source>
        <strain evidence="12 13">CAIM 1920</strain>
    </source>
</reference>
<dbReference type="InterPro" id="IPR007690">
    <property type="entry name" value="T2SS_GspM"/>
</dbReference>
<organism evidence="12 13">
    <name type="scientific">Veronia pacifica</name>
    <dbReference type="NCBI Taxonomy" id="1080227"/>
    <lineage>
        <taxon>Bacteria</taxon>
        <taxon>Pseudomonadati</taxon>
        <taxon>Pseudomonadota</taxon>
        <taxon>Gammaproteobacteria</taxon>
        <taxon>Vibrionales</taxon>
        <taxon>Vibrionaceae</taxon>
        <taxon>Veronia</taxon>
    </lineage>
</organism>
<dbReference type="PIRSF" id="PIRSF006291">
    <property type="entry name" value="GspM"/>
    <property type="match status" value="1"/>
</dbReference>
<keyword evidence="7 10" id="KW-0653">Protein transport</keyword>
<sequence length="160" mass="18144">MNALVTYWQSLSSREQRFLLVASGFIFIAVLYWGVLAPLQQRAEIAENRLRSEKNLLNWVEGKAAEIESLRAIKGTGQATGRPLQQVVTSSVGRFNLEIIRLNPVKDEIQVWLKPMPFNILLKWIDHLSVQYGVGVIFLELGKTDTQGLVEVKRLQLGQK</sequence>
<dbReference type="AlphaFoldDB" id="A0A1C3EJQ3"/>
<accession>A0A1C3EJQ3</accession>
<keyword evidence="3 10" id="KW-0813">Transport</keyword>
<dbReference type="SUPFAM" id="SSF103054">
    <property type="entry name" value="General secretion pathway protein M, EpsM"/>
    <property type="match status" value="1"/>
</dbReference>
<comment type="function">
    <text evidence="10">Inner membrane component of the type II secretion system required for the energy-dependent secretion of extracellular factors such as proteases and toxins from the periplasm.</text>
</comment>
<evidence type="ECO:0000256" key="8">
    <source>
        <dbReference type="ARBA" id="ARBA00022989"/>
    </source>
</evidence>
<proteinExistence type="inferred from homology"/>
<evidence type="ECO:0000256" key="10">
    <source>
        <dbReference type="PIRNR" id="PIRNR006291"/>
    </source>
</evidence>
<dbReference type="STRING" id="1080227.A8L45_10490"/>
<keyword evidence="9 10" id="KW-0472">Membrane</keyword>
<keyword evidence="13" id="KW-1185">Reference proteome</keyword>
<keyword evidence="6 11" id="KW-0812">Transmembrane</keyword>
<dbReference type="InterPro" id="IPR023229">
    <property type="entry name" value="T2SS_M_periplasmic_sf"/>
</dbReference>
<keyword evidence="4 10" id="KW-1003">Cell membrane</keyword>
<dbReference type="GO" id="GO:0015627">
    <property type="term" value="C:type II protein secretion system complex"/>
    <property type="evidence" value="ECO:0007669"/>
    <property type="project" value="InterPro"/>
</dbReference>
<dbReference type="Proteomes" id="UP000094936">
    <property type="component" value="Unassembled WGS sequence"/>
</dbReference>
<evidence type="ECO:0000256" key="2">
    <source>
        <dbReference type="ARBA" id="ARBA00010637"/>
    </source>
</evidence>
<comment type="similarity">
    <text evidence="2 10">Belongs to the GSP M family.</text>
</comment>
<dbReference type="OrthoDB" id="6624834at2"/>
<name>A0A1C3EJQ3_9GAMM</name>
<dbReference type="Pfam" id="PF04612">
    <property type="entry name" value="T2SSM"/>
    <property type="match status" value="1"/>
</dbReference>
<evidence type="ECO:0000256" key="9">
    <source>
        <dbReference type="ARBA" id="ARBA00023136"/>
    </source>
</evidence>
<evidence type="ECO:0000256" key="7">
    <source>
        <dbReference type="ARBA" id="ARBA00022927"/>
    </source>
</evidence>
<keyword evidence="8 11" id="KW-1133">Transmembrane helix</keyword>
<evidence type="ECO:0000313" key="13">
    <source>
        <dbReference type="Proteomes" id="UP000094936"/>
    </source>
</evidence>
<comment type="subcellular location">
    <subcellularLocation>
        <location evidence="1">Cell inner membrane</location>
        <topology evidence="1">Single-pass membrane protein</topology>
    </subcellularLocation>
</comment>
<dbReference type="GO" id="GO:0015628">
    <property type="term" value="P:protein secretion by the type II secretion system"/>
    <property type="evidence" value="ECO:0007669"/>
    <property type="project" value="InterPro"/>
</dbReference>
<protein>
    <recommendedName>
        <fullName evidence="10">Type II secretion system protein M</fullName>
        <shortName evidence="10">T2SS protein M</shortName>
    </recommendedName>
    <alternativeName>
        <fullName evidence="10">General secretion pathway protein M</fullName>
    </alternativeName>
</protein>
<dbReference type="EMBL" id="LYBM01000016">
    <property type="protein sequence ID" value="ODA33466.1"/>
    <property type="molecule type" value="Genomic_DNA"/>
</dbReference>
<keyword evidence="5 10" id="KW-0997">Cell inner membrane</keyword>
<evidence type="ECO:0000313" key="12">
    <source>
        <dbReference type="EMBL" id="ODA33466.1"/>
    </source>
</evidence>
<evidence type="ECO:0000256" key="4">
    <source>
        <dbReference type="ARBA" id="ARBA00022475"/>
    </source>
</evidence>
<evidence type="ECO:0000256" key="6">
    <source>
        <dbReference type="ARBA" id="ARBA00022692"/>
    </source>
</evidence>
<evidence type="ECO:0000256" key="3">
    <source>
        <dbReference type="ARBA" id="ARBA00022448"/>
    </source>
</evidence>